<proteinExistence type="predicted"/>
<organism evidence="1 2">
    <name type="scientific">Corticibacter populi</name>
    <dbReference type="NCBI Taxonomy" id="1550736"/>
    <lineage>
        <taxon>Bacteria</taxon>
        <taxon>Pseudomonadati</taxon>
        <taxon>Pseudomonadota</taxon>
        <taxon>Betaproteobacteria</taxon>
        <taxon>Burkholderiales</taxon>
        <taxon>Comamonadaceae</taxon>
        <taxon>Corticibacter</taxon>
    </lineage>
</organism>
<protein>
    <submittedName>
        <fullName evidence="1">Uncharacterized protein</fullName>
    </submittedName>
</protein>
<comment type="caution">
    <text evidence="1">The sequence shown here is derived from an EMBL/GenBank/DDBJ whole genome shotgun (WGS) entry which is preliminary data.</text>
</comment>
<reference evidence="1 2" key="1">
    <citation type="submission" date="2018-10" db="EMBL/GenBank/DDBJ databases">
        <title>Draft genome of Cortibacter populi DSM10536.</title>
        <authorList>
            <person name="Bernier A.-M."/>
            <person name="Bernard K."/>
        </authorList>
    </citation>
    <scope>NUCLEOTIDE SEQUENCE [LARGE SCALE GENOMIC DNA]</scope>
    <source>
        <strain evidence="1 2">DSM 105136</strain>
    </source>
</reference>
<accession>A0A3M6QZT7</accession>
<keyword evidence="2" id="KW-1185">Reference proteome</keyword>
<dbReference type="OrthoDB" id="9115426at2"/>
<dbReference type="Proteomes" id="UP000278006">
    <property type="component" value="Unassembled WGS sequence"/>
</dbReference>
<dbReference type="AlphaFoldDB" id="A0A3M6QZT7"/>
<sequence>MTDAATEAIKYAVSIDSGIEYLRCWLHGEFEACRNEWPDAPISCYIGSDPDMPATQADADFEVIATLVDVWSGSTFSAERDRQAFSKASIRVLGFELPAGWTGKSRTRTLGQDHWLECQVQKDGKIDYVSLHSYSEHEAALQMMYRLNRIHGKSSLYCGNY</sequence>
<name>A0A3M6QZT7_9BURK</name>
<dbReference type="RefSeq" id="WP_122226253.1">
    <property type="nucleotide sequence ID" value="NZ_RDQO01000001.1"/>
</dbReference>
<dbReference type="EMBL" id="RDQO01000001">
    <property type="protein sequence ID" value="RMX08129.1"/>
    <property type="molecule type" value="Genomic_DNA"/>
</dbReference>
<evidence type="ECO:0000313" key="2">
    <source>
        <dbReference type="Proteomes" id="UP000278006"/>
    </source>
</evidence>
<evidence type="ECO:0000313" key="1">
    <source>
        <dbReference type="EMBL" id="RMX08129.1"/>
    </source>
</evidence>
<gene>
    <name evidence="1" type="ORF">D8I35_03110</name>
</gene>